<evidence type="ECO:0000256" key="1">
    <source>
        <dbReference type="SAM" id="MobiDB-lite"/>
    </source>
</evidence>
<feature type="compositionally biased region" description="Basic and acidic residues" evidence="1">
    <location>
        <begin position="495"/>
        <end position="504"/>
    </location>
</feature>
<evidence type="ECO:0000313" key="3">
    <source>
        <dbReference type="Proteomes" id="UP000813385"/>
    </source>
</evidence>
<feature type="compositionally biased region" description="Basic residues" evidence="1">
    <location>
        <begin position="349"/>
        <end position="359"/>
    </location>
</feature>
<feature type="compositionally biased region" description="Basic and acidic residues" evidence="1">
    <location>
        <begin position="49"/>
        <end position="61"/>
    </location>
</feature>
<feature type="compositionally biased region" description="Polar residues" evidence="1">
    <location>
        <begin position="360"/>
        <end position="374"/>
    </location>
</feature>
<sequence>MATSVSVRVPNGVTEDDPVTPPDHNSIVELSQVTLPSTEVPASPMDPDDSFKTENNDDRRHSVTVIPSSLTPPPSSQAPPQNRNGTLPSALLISHNSRLYSPPATVGALDTRRGSGAVDDYSPPDAQQILDASADELRAMLQTCVAEHARLKMETAHHKLQYNLLSLQADEDAKRAEVEHEMTRREVDALRTAEYSMQARREMSAATESAQLKYLQMKGVFEDVYAENQSLEHRLRAAKKLLADNRDEITYLLEDRDMLLNRISENREHFYRLCSPGGIFHGALTPKQHGLSTPQQQQRAAARQTPRSAGHREGRAADPGQESMAALLQALSQDNNSAPTTPTSVTRPAQHRLTSKHTRNTQSLSSLPVPSASRSAGRDGLLPAVDLVPQPQQDFTPNMKNFSLRSPLQRRQASPKPAAAAGPVASLESRESTISAGSDNEELARQALQSVAKSASFLSQLSRGSQGPRRPLPNRDDDDDEEVTASQASRAASDMLRRDPRESFEVAASRDATPGLIEKSARLQTRLLPDMAKNGGEKRKLSGSAPSPEDLQHGQGSPPKKMRTDASKVGLGIQFGQR</sequence>
<feature type="compositionally biased region" description="Polar residues" evidence="1">
    <location>
        <begin position="28"/>
        <end position="37"/>
    </location>
</feature>
<name>A0A8K0TTB8_9PEZI</name>
<reference evidence="2" key="1">
    <citation type="journal article" date="2021" name="Nat. Commun.">
        <title>Genetic determinants of endophytism in the Arabidopsis root mycobiome.</title>
        <authorList>
            <person name="Mesny F."/>
            <person name="Miyauchi S."/>
            <person name="Thiergart T."/>
            <person name="Pickel B."/>
            <person name="Atanasova L."/>
            <person name="Karlsson M."/>
            <person name="Huettel B."/>
            <person name="Barry K.W."/>
            <person name="Haridas S."/>
            <person name="Chen C."/>
            <person name="Bauer D."/>
            <person name="Andreopoulos W."/>
            <person name="Pangilinan J."/>
            <person name="LaButti K."/>
            <person name="Riley R."/>
            <person name="Lipzen A."/>
            <person name="Clum A."/>
            <person name="Drula E."/>
            <person name="Henrissat B."/>
            <person name="Kohler A."/>
            <person name="Grigoriev I.V."/>
            <person name="Martin F.M."/>
            <person name="Hacquard S."/>
        </authorList>
    </citation>
    <scope>NUCLEOTIDE SEQUENCE</scope>
    <source>
        <strain evidence="2">MPI-CAGE-AT-0016</strain>
    </source>
</reference>
<dbReference type="AlphaFoldDB" id="A0A8K0TTB8"/>
<feature type="compositionally biased region" description="Polar residues" evidence="1">
    <location>
        <begin position="334"/>
        <end position="347"/>
    </location>
</feature>
<evidence type="ECO:0008006" key="4">
    <source>
        <dbReference type="Google" id="ProtNLM"/>
    </source>
</evidence>
<feature type="region of interest" description="Disordered" evidence="1">
    <location>
        <begin position="334"/>
        <end position="439"/>
    </location>
</feature>
<feature type="region of interest" description="Disordered" evidence="1">
    <location>
        <begin position="1"/>
        <end position="88"/>
    </location>
</feature>
<dbReference type="EMBL" id="JAGPXD010000001">
    <property type="protein sequence ID" value="KAH7375531.1"/>
    <property type="molecule type" value="Genomic_DNA"/>
</dbReference>
<feature type="compositionally biased region" description="Low complexity" evidence="1">
    <location>
        <begin position="292"/>
        <end position="308"/>
    </location>
</feature>
<feature type="region of interest" description="Disordered" evidence="1">
    <location>
        <begin position="458"/>
        <end position="578"/>
    </location>
</feature>
<comment type="caution">
    <text evidence="2">The sequence shown here is derived from an EMBL/GenBank/DDBJ whole genome shotgun (WGS) entry which is preliminary data.</text>
</comment>
<accession>A0A8K0TTB8</accession>
<organism evidence="2 3">
    <name type="scientific">Plectosphaerella cucumerina</name>
    <dbReference type="NCBI Taxonomy" id="40658"/>
    <lineage>
        <taxon>Eukaryota</taxon>
        <taxon>Fungi</taxon>
        <taxon>Dikarya</taxon>
        <taxon>Ascomycota</taxon>
        <taxon>Pezizomycotina</taxon>
        <taxon>Sordariomycetes</taxon>
        <taxon>Hypocreomycetidae</taxon>
        <taxon>Glomerellales</taxon>
        <taxon>Plectosphaerellaceae</taxon>
        <taxon>Plectosphaerella</taxon>
    </lineage>
</organism>
<feature type="compositionally biased region" description="Polar residues" evidence="1">
    <location>
        <begin position="78"/>
        <end position="87"/>
    </location>
</feature>
<evidence type="ECO:0000313" key="2">
    <source>
        <dbReference type="EMBL" id="KAH7375531.1"/>
    </source>
</evidence>
<feature type="region of interest" description="Disordered" evidence="1">
    <location>
        <begin position="284"/>
        <end position="319"/>
    </location>
</feature>
<proteinExistence type="predicted"/>
<dbReference type="Proteomes" id="UP000813385">
    <property type="component" value="Unassembled WGS sequence"/>
</dbReference>
<dbReference type="OrthoDB" id="5404651at2759"/>
<keyword evidence="3" id="KW-1185">Reference proteome</keyword>
<protein>
    <recommendedName>
        <fullName evidence="4">FAD-dependent oxidoreductase-like enzyme</fullName>
    </recommendedName>
</protein>
<feature type="compositionally biased region" description="Polar residues" evidence="1">
    <location>
        <begin position="390"/>
        <end position="412"/>
    </location>
</feature>
<gene>
    <name evidence="2" type="ORF">B0T11DRAFT_270486</name>
</gene>